<evidence type="ECO:0000313" key="3">
    <source>
        <dbReference type="Proteomes" id="UP000256405"/>
    </source>
</evidence>
<keyword evidence="1" id="KW-0812">Transmembrane</keyword>
<evidence type="ECO:0000256" key="1">
    <source>
        <dbReference type="SAM" id="Phobius"/>
    </source>
</evidence>
<dbReference type="EMBL" id="QUNF01000075">
    <property type="protein sequence ID" value="REG74740.1"/>
    <property type="molecule type" value="Genomic_DNA"/>
</dbReference>
<dbReference type="AlphaFoldDB" id="A0A3E0D315"/>
<dbReference type="Proteomes" id="UP000256405">
    <property type="component" value="Unassembled WGS sequence"/>
</dbReference>
<proteinExistence type="predicted"/>
<keyword evidence="3" id="KW-1185">Reference proteome</keyword>
<protein>
    <submittedName>
        <fullName evidence="2">Uncharacterized protein</fullName>
    </submittedName>
</protein>
<feature type="non-terminal residue" evidence="2">
    <location>
        <position position="27"/>
    </location>
</feature>
<sequence>MKSFYKSLATLILFFVGFLLFSSFELK</sequence>
<feature type="transmembrane region" description="Helical" evidence="1">
    <location>
        <begin position="7"/>
        <end position="24"/>
    </location>
</feature>
<keyword evidence="1" id="KW-0472">Membrane</keyword>
<comment type="caution">
    <text evidence="2">The sequence shown here is derived from an EMBL/GenBank/DDBJ whole genome shotgun (WGS) entry which is preliminary data.</text>
</comment>
<accession>A0A3E0D315</accession>
<gene>
    <name evidence="2" type="ORF">C8N25_1751</name>
</gene>
<keyword evidence="1" id="KW-1133">Transmembrane helix</keyword>
<organism evidence="2 3">
    <name type="scientific">Algoriphagus antarcticus</name>
    <dbReference type="NCBI Taxonomy" id="238540"/>
    <lineage>
        <taxon>Bacteria</taxon>
        <taxon>Pseudomonadati</taxon>
        <taxon>Bacteroidota</taxon>
        <taxon>Cytophagia</taxon>
        <taxon>Cytophagales</taxon>
        <taxon>Cyclobacteriaceae</taxon>
        <taxon>Algoriphagus</taxon>
    </lineage>
</organism>
<reference evidence="2 3" key="1">
    <citation type="submission" date="2018-08" db="EMBL/GenBank/DDBJ databases">
        <title>Genomic Encyclopedia of Archaeal and Bacterial Type Strains, Phase II (KMG-II): from individual species to whole genera.</title>
        <authorList>
            <person name="Goeker M."/>
        </authorList>
    </citation>
    <scope>NUCLEOTIDE SEQUENCE [LARGE SCALE GENOMIC DNA]</scope>
    <source>
        <strain evidence="2 3">DSM 15986</strain>
    </source>
</reference>
<name>A0A3E0D315_9BACT</name>
<evidence type="ECO:0000313" key="2">
    <source>
        <dbReference type="EMBL" id="REG74740.1"/>
    </source>
</evidence>